<keyword evidence="3" id="KW-1185">Reference proteome</keyword>
<dbReference type="SUPFAM" id="SSF48452">
    <property type="entry name" value="TPR-like"/>
    <property type="match status" value="1"/>
</dbReference>
<evidence type="ECO:0000313" key="3">
    <source>
        <dbReference type="Proteomes" id="UP000308149"/>
    </source>
</evidence>
<dbReference type="PANTHER" id="PTHR12788">
    <property type="entry name" value="PROTEIN-TYROSINE SULFOTRANSFERASE 2"/>
    <property type="match status" value="1"/>
</dbReference>
<dbReference type="EMBL" id="CP040871">
    <property type="protein sequence ID" value="QDA57892.1"/>
    <property type="molecule type" value="Genomic_DNA"/>
</dbReference>
<gene>
    <name evidence="2" type="ORF">FHQ07_11530</name>
</gene>
<dbReference type="Pfam" id="PF13469">
    <property type="entry name" value="Sulfotransfer_3"/>
    <property type="match status" value="1"/>
</dbReference>
<dbReference type="RefSeq" id="WP_139716942.1">
    <property type="nucleotide sequence ID" value="NZ_CP040871.1"/>
</dbReference>
<keyword evidence="1" id="KW-0808">Transferase</keyword>
<protein>
    <submittedName>
        <fullName evidence="2">Uncharacterized protein</fullName>
    </submittedName>
</protein>
<dbReference type="GO" id="GO:0008476">
    <property type="term" value="F:protein-tyrosine sulfotransferase activity"/>
    <property type="evidence" value="ECO:0007669"/>
    <property type="project" value="InterPro"/>
</dbReference>
<dbReference type="KEGG" id="thes:FHQ07_11530"/>
<evidence type="ECO:0000313" key="2">
    <source>
        <dbReference type="EMBL" id="QDA57892.1"/>
    </source>
</evidence>
<dbReference type="Gene3D" id="1.25.40.10">
    <property type="entry name" value="Tetratricopeptide repeat domain"/>
    <property type="match status" value="1"/>
</dbReference>
<sequence length="529" mass="59223">MNTDFASLWQQASLAHEAGDHARARQICEHLLGDPASALRARWLLANIALGGRDIAAALQHAKQAASIASASPVHQRVAISRLMITMGEFEGASHLLDRMRAEAPADGVLIAIGEQLSMLERHQEALDTLRLAQATGLRHPMLSFLLSSTFRYLGDFEGAIEAAEETLRLQPHFAHAHWAMSQLGGMDGAPHRIDRIRLSIAALRDRHDASTPQMQSALSMLWHALFRELDAMDDRRAAWPALSRGLEIKHAVQPHDRVAEDGLFDRLSETYTEDFVRPRPLRAERTTTPVFVVGLPRTGTTLVERIITNHSQVAACGELNELQLLTKRRTGRWSQEFIDAEIVDRLATADLDTLGEEYLDSVAWRARGARFMVDKHQSNFLLAGLILRCLPEARLIHVRRDPVDACFSNLKEPFAAHAYGYSNTQRDVANHYRNYDRLMRRLHGVAGERILEVRYEELVRDREGQARRMLDFIGLPMESGLEDISGNRTPVASASSVQVRAPIHDRNIGSWRRYAAELGELQQALGGS</sequence>
<name>A0A5B7ZVN5_9GAMM</name>
<organism evidence="2 3">
    <name type="scientific">Thermomonas aquatica</name>
    <dbReference type="NCBI Taxonomy" id="2202149"/>
    <lineage>
        <taxon>Bacteria</taxon>
        <taxon>Pseudomonadati</taxon>
        <taxon>Pseudomonadota</taxon>
        <taxon>Gammaproteobacteria</taxon>
        <taxon>Lysobacterales</taxon>
        <taxon>Lysobacteraceae</taxon>
        <taxon>Thermomonas</taxon>
    </lineage>
</organism>
<reference evidence="2 3" key="1">
    <citation type="submission" date="2019-06" db="EMBL/GenBank/DDBJ databases">
        <title>Thermomonas aquatica sp. nov., isolated from an industrial wastewater treatment plant.</title>
        <authorList>
            <person name="Jeon J.H."/>
            <person name="Park D.-S."/>
        </authorList>
    </citation>
    <scope>NUCLEOTIDE SEQUENCE [LARGE SCALE GENOMIC DNA]</scope>
    <source>
        <strain evidence="2 3">SY21</strain>
    </source>
</reference>
<dbReference type="InterPro" id="IPR011990">
    <property type="entry name" value="TPR-like_helical_dom_sf"/>
</dbReference>
<accession>A0A5B7ZVN5</accession>
<dbReference type="Gene3D" id="3.40.50.300">
    <property type="entry name" value="P-loop containing nucleotide triphosphate hydrolases"/>
    <property type="match status" value="1"/>
</dbReference>
<dbReference type="SUPFAM" id="SSF52540">
    <property type="entry name" value="P-loop containing nucleoside triphosphate hydrolases"/>
    <property type="match status" value="1"/>
</dbReference>
<dbReference type="Proteomes" id="UP000308149">
    <property type="component" value="Chromosome"/>
</dbReference>
<dbReference type="OrthoDB" id="9766687at2"/>
<evidence type="ECO:0000256" key="1">
    <source>
        <dbReference type="ARBA" id="ARBA00022679"/>
    </source>
</evidence>
<dbReference type="InterPro" id="IPR027417">
    <property type="entry name" value="P-loop_NTPase"/>
</dbReference>
<dbReference type="InterPro" id="IPR026634">
    <property type="entry name" value="TPST-like"/>
</dbReference>
<dbReference type="AlphaFoldDB" id="A0A5B7ZVN5"/>
<proteinExistence type="predicted"/>
<dbReference type="PANTHER" id="PTHR12788:SF10">
    <property type="entry name" value="PROTEIN-TYROSINE SULFOTRANSFERASE"/>
    <property type="match status" value="1"/>
</dbReference>